<dbReference type="PANTHER" id="PTHR28054:SF1">
    <property type="entry name" value="RNA POLYMERASE I-SPECIFIC TRANSCRIPTION INITIATION FACTOR RRN10"/>
    <property type="match status" value="1"/>
</dbReference>
<sequence>MNISEVDRTLLNSTNVYNASNGEYHVNQNLNRTYIHNSKHHKLIETPQGLKVVIDKKANDLDKVFYARGKVVPPDELLDMMKLDSIKIPMKLREEFKEDTKLPDSDLLKVIHYFVSKKLGEQTSKGDTNKMVQSMDETALIAMGLLIESWCEELITDETARHFLTTHKDDPTILLSDEESDSKVNNEDVQYEHEE</sequence>
<feature type="compositionally biased region" description="Basic and acidic residues" evidence="1">
    <location>
        <begin position="181"/>
        <end position="195"/>
    </location>
</feature>
<dbReference type="PANTHER" id="PTHR28054">
    <property type="entry name" value="RNA POLYMERASE I-SPECIFIC TRANSCRIPTION INITIATION FACTOR RRN10"/>
    <property type="match status" value="1"/>
</dbReference>
<dbReference type="EMBL" id="JABWAD010000055">
    <property type="protein sequence ID" value="KAF6066942.1"/>
    <property type="molecule type" value="Genomic_DNA"/>
</dbReference>
<accession>A0A8H6F419</accession>
<evidence type="ECO:0000313" key="2">
    <source>
        <dbReference type="EMBL" id="KAF6066942.1"/>
    </source>
</evidence>
<proteinExistence type="predicted"/>
<evidence type="ECO:0000313" key="3">
    <source>
        <dbReference type="Proteomes" id="UP000536275"/>
    </source>
</evidence>
<feature type="region of interest" description="Disordered" evidence="1">
    <location>
        <begin position="174"/>
        <end position="195"/>
    </location>
</feature>
<protein>
    <submittedName>
        <fullName evidence="2">UAF complex subunit Rrn10 family protein</fullName>
    </submittedName>
</protein>
<comment type="caution">
    <text evidence="2">The sequence shown here is derived from an EMBL/GenBank/DDBJ whole genome shotgun (WGS) entry which is preliminary data.</text>
</comment>
<dbReference type="InterPro" id="IPR007898">
    <property type="entry name" value="Rrn10_Saccharomycetes"/>
</dbReference>
<gene>
    <name evidence="2" type="ORF">FOB64_004389</name>
</gene>
<dbReference type="InterPro" id="IPR022793">
    <property type="entry name" value="Rrn10"/>
</dbReference>
<dbReference type="GO" id="GO:0001165">
    <property type="term" value="F:RNA polymerase I cis-regulatory region sequence-specific DNA binding"/>
    <property type="evidence" value="ECO:0007669"/>
    <property type="project" value="InterPro"/>
</dbReference>
<name>A0A8H6F419_CANAX</name>
<dbReference type="GO" id="GO:0042790">
    <property type="term" value="P:nucleolar large rRNA transcription by RNA polymerase I"/>
    <property type="evidence" value="ECO:0007669"/>
    <property type="project" value="InterPro"/>
</dbReference>
<reference evidence="2 3" key="1">
    <citation type="submission" date="2020-03" db="EMBL/GenBank/DDBJ databases">
        <title>FDA dAtabase for Regulatory Grade micrObial Sequences (FDA-ARGOS): Supporting development and validation of Infectious Disease Dx tests.</title>
        <authorList>
            <person name="Campos J."/>
            <person name="Goldberg B."/>
            <person name="Tallon L."/>
            <person name="Sadzewicz L."/>
            <person name="Vavikolanu K."/>
            <person name="Mehta A."/>
            <person name="Aluvathingal J."/>
            <person name="Nadendla S."/>
            <person name="Nandy P."/>
            <person name="Geyer C."/>
            <person name="Yan Y."/>
            <person name="Sichtig H."/>
        </authorList>
    </citation>
    <scope>NUCLEOTIDE SEQUENCE [LARGE SCALE GENOMIC DNA]</scope>
    <source>
        <strain evidence="2 3">FDAARGOS_656</strain>
    </source>
</reference>
<dbReference type="Proteomes" id="UP000536275">
    <property type="component" value="Unassembled WGS sequence"/>
</dbReference>
<organism evidence="2 3">
    <name type="scientific">Candida albicans</name>
    <name type="common">Yeast</name>
    <dbReference type="NCBI Taxonomy" id="5476"/>
    <lineage>
        <taxon>Eukaryota</taxon>
        <taxon>Fungi</taxon>
        <taxon>Dikarya</taxon>
        <taxon>Ascomycota</taxon>
        <taxon>Saccharomycotina</taxon>
        <taxon>Pichiomycetes</taxon>
        <taxon>Debaryomycetaceae</taxon>
        <taxon>Candida/Lodderomyces clade</taxon>
        <taxon>Candida</taxon>
    </lineage>
</organism>
<dbReference type="Pfam" id="PF05234">
    <property type="entry name" value="UAF_Rrn10"/>
    <property type="match status" value="1"/>
</dbReference>
<evidence type="ECO:0000256" key="1">
    <source>
        <dbReference type="SAM" id="MobiDB-lite"/>
    </source>
</evidence>
<dbReference type="PIRSF" id="PIRSF009867">
    <property type="entry name" value="UAF_Rrn10"/>
    <property type="match status" value="1"/>
</dbReference>
<dbReference type="GO" id="GO:0000500">
    <property type="term" value="C:RNA polymerase I upstream activating factor complex"/>
    <property type="evidence" value="ECO:0007669"/>
    <property type="project" value="InterPro"/>
</dbReference>
<dbReference type="AlphaFoldDB" id="A0A8H6F419"/>